<dbReference type="InterPro" id="IPR020558">
    <property type="entry name" value="DiOHA_6PGluconate_deHydtase_CS"/>
</dbReference>
<feature type="domain" description="Dihydroxy-acid/6-phosphogluconate dehydratase C-terminal" evidence="19">
    <location>
        <begin position="407"/>
        <end position="598"/>
    </location>
</feature>
<evidence type="ECO:0000256" key="2">
    <source>
        <dbReference type="ARBA" id="ARBA00006486"/>
    </source>
</evidence>
<dbReference type="PROSITE" id="PS00886">
    <property type="entry name" value="ILVD_EDD_1"/>
    <property type="match status" value="1"/>
</dbReference>
<keyword evidence="3" id="KW-0028">Amino-acid biosynthesis</keyword>
<dbReference type="SUPFAM" id="SSF143975">
    <property type="entry name" value="IlvD/EDD N-terminal domain-like"/>
    <property type="match status" value="1"/>
</dbReference>
<evidence type="ECO:0000256" key="4">
    <source>
        <dbReference type="ARBA" id="ARBA00022714"/>
    </source>
</evidence>
<dbReference type="GO" id="GO:0004160">
    <property type="term" value="F:dihydroxy-acid dehydratase activity"/>
    <property type="evidence" value="ECO:0007669"/>
    <property type="project" value="UniProtKB-EC"/>
</dbReference>
<evidence type="ECO:0000256" key="3">
    <source>
        <dbReference type="ARBA" id="ARBA00022605"/>
    </source>
</evidence>
<dbReference type="InterPro" id="IPR056740">
    <property type="entry name" value="ILV_EDD_C"/>
</dbReference>
<comment type="pathway">
    <text evidence="12">Amino-acid biosynthesis; L-valine biosynthesis; L-valine from pyruvate: step 3/4.</text>
</comment>
<evidence type="ECO:0000259" key="19">
    <source>
        <dbReference type="Pfam" id="PF24877"/>
    </source>
</evidence>
<sequence length="602" mass="63803">MLGSNVLRANQRQAKRQLSTSASNAAKAGLNRYSKIITQPKSQGASQAMLYATDGIENIEDLAKPMIGVASVWYEGNPCNGHILGLGQRIKQSLQRAGVTGYQFGTVGVSDGISMGTRGMSYSLQSRDLIADQVETAAGGHWLDGMVVVPGCDKNMPGVLIGLGRLNRPGLMVYGGTIRPGHCGGGNTGRPEEVVDIVSAFQAYGRYLQEGQTEEAEKIRYDTIRNACPGPGACGGMYTANTMASATEALGMALPGSSSFPAEYKEKLEECDSVGDVMLNLLEKNILPRDIMTRAAFENAMVLTMALGGSTNAVLHLLAIAHSVGVELTIDDFQKVSDRVPFLADLKPSGKYVMEDVYTIGGTPSVIHYLIKEGLMTGNEMTVTGKTLGENCEEWMAKHGKLWEGQDIIRPVSNPIKETGHIRILRGNLAPGGAVAKITGKEGLQFTGKARVFDEESAFVEAVESGSIKKGEKTVVILRYLGPKGGPGMPEMLKPTSLIMGAGLGHDVACITDGRFSGGSHGFVIGHVVPEAQVGGPIALVQDGDVVSIDAEANTISFDVSDAELAKRKEKWVAPPLKVTQGTLLKYARLVSDASQGCVTDA</sequence>
<dbReference type="OrthoDB" id="3851628at2759"/>
<dbReference type="NCBIfam" id="TIGR00110">
    <property type="entry name" value="ilvD"/>
    <property type="match status" value="1"/>
</dbReference>
<evidence type="ECO:0000256" key="11">
    <source>
        <dbReference type="ARBA" id="ARBA00029304"/>
    </source>
</evidence>
<evidence type="ECO:0000256" key="17">
    <source>
        <dbReference type="SAM" id="MobiDB-lite"/>
    </source>
</evidence>
<dbReference type="InterPro" id="IPR042096">
    <property type="entry name" value="Dihydro-acid_dehy_C"/>
</dbReference>
<dbReference type="UniPathway" id="UPA00047">
    <property type="reaction ID" value="UER00057"/>
</dbReference>
<feature type="domain" description="Dihydroxy-acid/6-phosphogluconate dehydratase N-terminal" evidence="18">
    <location>
        <begin position="64"/>
        <end position="391"/>
    </location>
</feature>
<evidence type="ECO:0000313" key="20">
    <source>
        <dbReference type="EMBL" id="KLT41012.1"/>
    </source>
</evidence>
<evidence type="ECO:0000256" key="9">
    <source>
        <dbReference type="ARBA" id="ARBA00023239"/>
    </source>
</evidence>
<dbReference type="SUPFAM" id="SSF52016">
    <property type="entry name" value="LeuD/IlvD-like"/>
    <property type="match status" value="1"/>
</dbReference>
<dbReference type="FunFam" id="3.50.30.80:FF:000001">
    <property type="entry name" value="Dihydroxy-acid dehydratase"/>
    <property type="match status" value="1"/>
</dbReference>
<keyword evidence="8" id="KW-0411">Iron-sulfur</keyword>
<accession>A0A0J0XIW5</accession>
<evidence type="ECO:0000256" key="1">
    <source>
        <dbReference type="ARBA" id="ARBA00001946"/>
    </source>
</evidence>
<comment type="catalytic activity">
    <reaction evidence="16">
        <text>(2R,3R)-2,3-dihydroxy-3-methylpentanoate = (S)-3-methyl-2-oxopentanoate + H2O</text>
        <dbReference type="Rhea" id="RHEA:27694"/>
        <dbReference type="ChEBI" id="CHEBI:15377"/>
        <dbReference type="ChEBI" id="CHEBI:35146"/>
        <dbReference type="ChEBI" id="CHEBI:49258"/>
        <dbReference type="EC" id="4.2.1.9"/>
    </reaction>
    <physiologicalReaction direction="left-to-right" evidence="16">
        <dbReference type="Rhea" id="RHEA:27695"/>
    </physiologicalReaction>
</comment>
<name>A0A0J0XIW5_9TREE</name>
<keyword evidence="9" id="KW-0456">Lyase</keyword>
<evidence type="ECO:0000313" key="21">
    <source>
        <dbReference type="Proteomes" id="UP000053611"/>
    </source>
</evidence>
<evidence type="ECO:0000256" key="10">
    <source>
        <dbReference type="ARBA" id="ARBA00023304"/>
    </source>
</evidence>
<organism evidence="20 21">
    <name type="scientific">Cutaneotrichosporon oleaginosum</name>
    <dbReference type="NCBI Taxonomy" id="879819"/>
    <lineage>
        <taxon>Eukaryota</taxon>
        <taxon>Fungi</taxon>
        <taxon>Dikarya</taxon>
        <taxon>Basidiomycota</taxon>
        <taxon>Agaricomycotina</taxon>
        <taxon>Tremellomycetes</taxon>
        <taxon>Trichosporonales</taxon>
        <taxon>Trichosporonaceae</taxon>
        <taxon>Cutaneotrichosporon</taxon>
    </lineage>
</organism>
<evidence type="ECO:0000256" key="5">
    <source>
        <dbReference type="ARBA" id="ARBA00022723"/>
    </source>
</evidence>
<evidence type="ECO:0000259" key="18">
    <source>
        <dbReference type="Pfam" id="PF00920"/>
    </source>
</evidence>
<dbReference type="Gene3D" id="3.50.30.80">
    <property type="entry name" value="IlvD/EDD C-terminal domain-like"/>
    <property type="match status" value="1"/>
</dbReference>
<dbReference type="PANTHER" id="PTHR21000">
    <property type="entry name" value="DIHYDROXY-ACID DEHYDRATASE DAD"/>
    <property type="match status" value="1"/>
</dbReference>
<dbReference type="PANTHER" id="PTHR21000:SF5">
    <property type="entry name" value="DIHYDROXY-ACID DEHYDRATASE, MITOCHONDRIAL"/>
    <property type="match status" value="1"/>
</dbReference>
<comment type="pathway">
    <text evidence="13">Amino-acid biosynthesis; L-isoleucine biosynthesis; L-isoleucine from 2-oxobutanoate: step 3/4.</text>
</comment>
<dbReference type="GO" id="GO:0051537">
    <property type="term" value="F:2 iron, 2 sulfur cluster binding"/>
    <property type="evidence" value="ECO:0007669"/>
    <property type="project" value="UniProtKB-KW"/>
</dbReference>
<dbReference type="AlphaFoldDB" id="A0A0J0XIW5"/>
<dbReference type="InterPro" id="IPR037237">
    <property type="entry name" value="IlvD/EDD_N"/>
</dbReference>
<keyword evidence="6" id="KW-0460">Magnesium</keyword>
<dbReference type="HAMAP" id="MF_00012">
    <property type="entry name" value="IlvD"/>
    <property type="match status" value="1"/>
</dbReference>
<evidence type="ECO:0000256" key="7">
    <source>
        <dbReference type="ARBA" id="ARBA00023004"/>
    </source>
</evidence>
<dbReference type="GO" id="GO:0005739">
    <property type="term" value="C:mitochondrion"/>
    <property type="evidence" value="ECO:0007669"/>
    <property type="project" value="TreeGrafter"/>
</dbReference>
<reference evidence="20 21" key="1">
    <citation type="submission" date="2015-03" db="EMBL/GenBank/DDBJ databases">
        <title>Genomics and transcriptomics of the oil-accumulating basidiomycete yeast T. oleaginosus allow insights into substrate utilization and the diverse evolutionary trajectories of mating systems in fungi.</title>
        <authorList>
            <consortium name="DOE Joint Genome Institute"/>
            <person name="Kourist R."/>
            <person name="Kracht O."/>
            <person name="Bracharz F."/>
            <person name="Lipzen A."/>
            <person name="Nolan M."/>
            <person name="Ohm R."/>
            <person name="Grigoriev I."/>
            <person name="Sun S."/>
            <person name="Heitman J."/>
            <person name="Bruck T."/>
            <person name="Nowrousian M."/>
        </authorList>
    </citation>
    <scope>NUCLEOTIDE SEQUENCE [LARGE SCALE GENOMIC DNA]</scope>
    <source>
        <strain evidence="20 21">IBC0246</strain>
    </source>
</reference>
<keyword evidence="4" id="KW-0001">2Fe-2S</keyword>
<keyword evidence="7" id="KW-0408">Iron</keyword>
<feature type="compositionally biased region" description="Polar residues" evidence="17">
    <location>
        <begin position="7"/>
        <end position="23"/>
    </location>
</feature>
<dbReference type="GO" id="GO:0009099">
    <property type="term" value="P:L-valine biosynthetic process"/>
    <property type="evidence" value="ECO:0007669"/>
    <property type="project" value="UniProtKB-UniPathway"/>
</dbReference>
<dbReference type="Pfam" id="PF00920">
    <property type="entry name" value="ILVD_EDD_N"/>
    <property type="match status" value="1"/>
</dbReference>
<keyword evidence="10" id="KW-0100">Branched-chain amino acid biosynthesis</keyword>
<dbReference type="UniPathway" id="UPA00049">
    <property type="reaction ID" value="UER00061"/>
</dbReference>
<comment type="cofactor">
    <cofactor evidence="15">
        <name>[2Fe-2S] cluster</name>
        <dbReference type="ChEBI" id="CHEBI:190135"/>
    </cofactor>
</comment>
<keyword evidence="21" id="KW-1185">Reference proteome</keyword>
<evidence type="ECO:0000256" key="15">
    <source>
        <dbReference type="ARBA" id="ARBA00034078"/>
    </source>
</evidence>
<proteinExistence type="inferred from homology"/>
<protein>
    <recommendedName>
        <fullName evidence="14">dihydroxy-acid dehydratase</fullName>
        <ecNumber evidence="14">4.2.1.9</ecNumber>
    </recommendedName>
</protein>
<comment type="cofactor">
    <cofactor evidence="1">
        <name>Mg(2+)</name>
        <dbReference type="ChEBI" id="CHEBI:18420"/>
    </cofactor>
</comment>
<feature type="region of interest" description="Disordered" evidence="17">
    <location>
        <begin position="1"/>
        <end position="23"/>
    </location>
</feature>
<evidence type="ECO:0000256" key="8">
    <source>
        <dbReference type="ARBA" id="ARBA00023014"/>
    </source>
</evidence>
<comment type="similarity">
    <text evidence="2">Belongs to the IlvD/Edd family.</text>
</comment>
<evidence type="ECO:0000256" key="14">
    <source>
        <dbReference type="ARBA" id="ARBA00029490"/>
    </source>
</evidence>
<dbReference type="Proteomes" id="UP000053611">
    <property type="component" value="Unassembled WGS sequence"/>
</dbReference>
<evidence type="ECO:0000256" key="13">
    <source>
        <dbReference type="ARBA" id="ARBA00029437"/>
    </source>
</evidence>
<dbReference type="InterPro" id="IPR000581">
    <property type="entry name" value="ILV_EDD_N"/>
</dbReference>
<evidence type="ECO:0000256" key="12">
    <source>
        <dbReference type="ARBA" id="ARBA00029436"/>
    </source>
</evidence>
<dbReference type="NCBIfam" id="NF002068">
    <property type="entry name" value="PRK00911.1"/>
    <property type="match status" value="1"/>
</dbReference>
<evidence type="ECO:0000256" key="16">
    <source>
        <dbReference type="ARBA" id="ARBA00052865"/>
    </source>
</evidence>
<dbReference type="InterPro" id="IPR004404">
    <property type="entry name" value="DihydroxyA_deHydtase"/>
</dbReference>
<dbReference type="GO" id="GO:0009097">
    <property type="term" value="P:isoleucine biosynthetic process"/>
    <property type="evidence" value="ECO:0007669"/>
    <property type="project" value="UniProtKB-UniPathway"/>
</dbReference>
<dbReference type="EMBL" id="KQ087224">
    <property type="protein sequence ID" value="KLT41012.1"/>
    <property type="molecule type" value="Genomic_DNA"/>
</dbReference>
<keyword evidence="5" id="KW-0479">Metal-binding</keyword>
<dbReference type="STRING" id="879819.A0A0J0XIW5"/>
<gene>
    <name evidence="20" type="ORF">CC85DRAFT_262646</name>
</gene>
<dbReference type="InterPro" id="IPR050165">
    <property type="entry name" value="DHAD_IlvD/Edd"/>
</dbReference>
<comment type="catalytic activity">
    <reaction evidence="11">
        <text>(2R)-2,3-dihydroxy-3-methylbutanoate = 3-methyl-2-oxobutanoate + H2O</text>
        <dbReference type="Rhea" id="RHEA:24809"/>
        <dbReference type="ChEBI" id="CHEBI:11851"/>
        <dbReference type="ChEBI" id="CHEBI:15377"/>
        <dbReference type="ChEBI" id="CHEBI:49072"/>
        <dbReference type="EC" id="4.2.1.9"/>
    </reaction>
    <physiologicalReaction direction="left-to-right" evidence="11">
        <dbReference type="Rhea" id="RHEA:24810"/>
    </physiologicalReaction>
</comment>
<dbReference type="Pfam" id="PF24877">
    <property type="entry name" value="ILV_EDD_C"/>
    <property type="match status" value="1"/>
</dbReference>
<dbReference type="GO" id="GO:0046872">
    <property type="term" value="F:metal ion binding"/>
    <property type="evidence" value="ECO:0007669"/>
    <property type="project" value="UniProtKB-KW"/>
</dbReference>
<evidence type="ECO:0000256" key="6">
    <source>
        <dbReference type="ARBA" id="ARBA00022842"/>
    </source>
</evidence>
<dbReference type="EC" id="4.2.1.9" evidence="14"/>